<protein>
    <submittedName>
        <fullName evidence="1">Uncharacterized protein</fullName>
    </submittedName>
</protein>
<reference evidence="1" key="2">
    <citation type="submission" date="2020-11" db="EMBL/GenBank/DDBJ databases">
        <authorList>
            <person name="McCartney M.A."/>
            <person name="Auch B."/>
            <person name="Kono T."/>
            <person name="Mallez S."/>
            <person name="Becker A."/>
            <person name="Gohl D.M."/>
            <person name="Silverstein K.A.T."/>
            <person name="Koren S."/>
            <person name="Bechman K.B."/>
            <person name="Herman A."/>
            <person name="Abrahante J.E."/>
            <person name="Garbe J."/>
        </authorList>
    </citation>
    <scope>NUCLEOTIDE SEQUENCE</scope>
    <source>
        <strain evidence="1">Duluth1</strain>
        <tissue evidence="1">Whole animal</tissue>
    </source>
</reference>
<dbReference type="AlphaFoldDB" id="A0A9D4JXB6"/>
<accession>A0A9D4JXB6</accession>
<reference evidence="1" key="1">
    <citation type="journal article" date="2019" name="bioRxiv">
        <title>The Genome of the Zebra Mussel, Dreissena polymorpha: A Resource for Invasive Species Research.</title>
        <authorList>
            <person name="McCartney M.A."/>
            <person name="Auch B."/>
            <person name="Kono T."/>
            <person name="Mallez S."/>
            <person name="Zhang Y."/>
            <person name="Obille A."/>
            <person name="Becker A."/>
            <person name="Abrahante J.E."/>
            <person name="Garbe J."/>
            <person name="Badalamenti J.P."/>
            <person name="Herman A."/>
            <person name="Mangelson H."/>
            <person name="Liachko I."/>
            <person name="Sullivan S."/>
            <person name="Sone E.D."/>
            <person name="Koren S."/>
            <person name="Silverstein K.A.T."/>
            <person name="Beckman K.B."/>
            <person name="Gohl D.M."/>
        </authorList>
    </citation>
    <scope>NUCLEOTIDE SEQUENCE</scope>
    <source>
        <strain evidence="1">Duluth1</strain>
        <tissue evidence="1">Whole animal</tissue>
    </source>
</reference>
<keyword evidence="2" id="KW-1185">Reference proteome</keyword>
<gene>
    <name evidence="1" type="ORF">DPMN_129403</name>
</gene>
<evidence type="ECO:0000313" key="1">
    <source>
        <dbReference type="EMBL" id="KAH3827466.1"/>
    </source>
</evidence>
<proteinExistence type="predicted"/>
<evidence type="ECO:0000313" key="2">
    <source>
        <dbReference type="Proteomes" id="UP000828390"/>
    </source>
</evidence>
<sequence length="330" mass="36237">MQKRLLWAEEKTEGIQYRLNLSSCTGPGGQSYWSSGSSGTGAGDLSRGDLIVLWYLSLASNVVLSRGSIETAPEGQWLWSRDSIGIGSVDLVVLWSRGSSGTGPGDLMSRGSIETVQGDLVIMLQGDFVVLCIGTGPGGTSYWFCSREEILWNSFRGSILMVLVQQVYFYWSRGSSVNVSLDLVVLVQGLIFGTVPGDRVWYWPRGSMVLWYWSRGDLVWCWFMESIVLVQWSSDTGPGNGFSVVLVHGGIKCYTGPGDVVRSSGTDQRSCVILWFRGSNDTLIQGWYWSRISSGTQWSRDLVVLGSSVVLIQGSYNMHILSSNCPALSN</sequence>
<comment type="caution">
    <text evidence="1">The sequence shown here is derived from an EMBL/GenBank/DDBJ whole genome shotgun (WGS) entry which is preliminary data.</text>
</comment>
<dbReference type="EMBL" id="JAIWYP010000005">
    <property type="protein sequence ID" value="KAH3827466.1"/>
    <property type="molecule type" value="Genomic_DNA"/>
</dbReference>
<name>A0A9D4JXB6_DREPO</name>
<organism evidence="1 2">
    <name type="scientific">Dreissena polymorpha</name>
    <name type="common">Zebra mussel</name>
    <name type="synonym">Mytilus polymorpha</name>
    <dbReference type="NCBI Taxonomy" id="45954"/>
    <lineage>
        <taxon>Eukaryota</taxon>
        <taxon>Metazoa</taxon>
        <taxon>Spiralia</taxon>
        <taxon>Lophotrochozoa</taxon>
        <taxon>Mollusca</taxon>
        <taxon>Bivalvia</taxon>
        <taxon>Autobranchia</taxon>
        <taxon>Heteroconchia</taxon>
        <taxon>Euheterodonta</taxon>
        <taxon>Imparidentia</taxon>
        <taxon>Neoheterodontei</taxon>
        <taxon>Myida</taxon>
        <taxon>Dreissenoidea</taxon>
        <taxon>Dreissenidae</taxon>
        <taxon>Dreissena</taxon>
    </lineage>
</organism>
<dbReference type="Proteomes" id="UP000828390">
    <property type="component" value="Unassembled WGS sequence"/>
</dbReference>